<protein>
    <submittedName>
        <fullName evidence="2">Uncharacterized protein</fullName>
    </submittedName>
</protein>
<evidence type="ECO:0000313" key="3">
    <source>
        <dbReference type="Proteomes" id="UP001301731"/>
    </source>
</evidence>
<evidence type="ECO:0000256" key="1">
    <source>
        <dbReference type="SAM" id="MobiDB-lite"/>
    </source>
</evidence>
<evidence type="ECO:0000313" key="2">
    <source>
        <dbReference type="EMBL" id="WOX21448.1"/>
    </source>
</evidence>
<keyword evidence="3" id="KW-1185">Reference proteome</keyword>
<dbReference type="EMBL" id="CP137573">
    <property type="protein sequence ID" value="WOX21448.1"/>
    <property type="molecule type" value="Genomic_DNA"/>
</dbReference>
<reference evidence="2 3" key="1">
    <citation type="submission" date="2023-10" db="EMBL/GenBank/DDBJ databases">
        <title>The genome sequence of Streptomyces sp. HUAS YS2.</title>
        <authorList>
            <person name="Mo P."/>
        </authorList>
    </citation>
    <scope>NUCLEOTIDE SEQUENCE [LARGE SCALE GENOMIC DNA]</scope>
    <source>
        <strain evidence="2 3">HUAS YS2</strain>
    </source>
</reference>
<organism evidence="2 3">
    <name type="scientific">Streptomyces solicathayae</name>
    <dbReference type="NCBI Taxonomy" id="3081768"/>
    <lineage>
        <taxon>Bacteria</taxon>
        <taxon>Bacillati</taxon>
        <taxon>Actinomycetota</taxon>
        <taxon>Actinomycetes</taxon>
        <taxon>Kitasatosporales</taxon>
        <taxon>Streptomycetaceae</taxon>
        <taxon>Streptomyces</taxon>
    </lineage>
</organism>
<dbReference type="Proteomes" id="UP001301731">
    <property type="component" value="Chromosome"/>
</dbReference>
<dbReference type="RefSeq" id="WP_318102368.1">
    <property type="nucleotide sequence ID" value="NZ_CP137573.1"/>
</dbReference>
<sequence length="40" mass="4636">MESNRAPEDDTRAKPEIKKVAVKDEARKRDRLTIEKRPAS</sequence>
<gene>
    <name evidence="2" type="ORF">R2D22_08590</name>
</gene>
<accession>A0ABZ0LRM5</accession>
<feature type="region of interest" description="Disordered" evidence="1">
    <location>
        <begin position="1"/>
        <end position="40"/>
    </location>
</feature>
<proteinExistence type="predicted"/>
<name>A0ABZ0LRM5_9ACTN</name>